<keyword evidence="1" id="KW-0479">Metal-binding</keyword>
<keyword evidence="9" id="KW-1185">Reference proteome</keyword>
<evidence type="ECO:0000256" key="3">
    <source>
        <dbReference type="ARBA" id="ARBA00022771"/>
    </source>
</evidence>
<feature type="compositionally biased region" description="Polar residues" evidence="6">
    <location>
        <begin position="263"/>
        <end position="282"/>
    </location>
</feature>
<dbReference type="OrthoDB" id="8117402at2759"/>
<dbReference type="PANTHER" id="PTHR24408:SF58">
    <property type="entry name" value="TRANSCRIPTION FACTOR (TFIIIA), PUTATIVE (AFU_ORTHOLOGUE AFUA_1G05150)-RELATED"/>
    <property type="match status" value="1"/>
</dbReference>
<dbReference type="RefSeq" id="XP_033601317.1">
    <property type="nucleotide sequence ID" value="XM_033749374.1"/>
</dbReference>
<dbReference type="PANTHER" id="PTHR24408">
    <property type="entry name" value="ZINC FINGER PROTEIN"/>
    <property type="match status" value="1"/>
</dbReference>
<dbReference type="GO" id="GO:0008270">
    <property type="term" value="F:zinc ion binding"/>
    <property type="evidence" value="ECO:0007669"/>
    <property type="project" value="UniProtKB-KW"/>
</dbReference>
<feature type="region of interest" description="Disordered" evidence="6">
    <location>
        <begin position="306"/>
        <end position="337"/>
    </location>
</feature>
<dbReference type="EMBL" id="ML996570">
    <property type="protein sequence ID" value="KAF2758866.1"/>
    <property type="molecule type" value="Genomic_DNA"/>
</dbReference>
<feature type="compositionally biased region" description="Acidic residues" evidence="6">
    <location>
        <begin position="638"/>
        <end position="650"/>
    </location>
</feature>
<dbReference type="GO" id="GO:0005634">
    <property type="term" value="C:nucleus"/>
    <property type="evidence" value="ECO:0007669"/>
    <property type="project" value="TreeGrafter"/>
</dbReference>
<gene>
    <name evidence="8" type="ORF">EJ05DRAFT_537263</name>
</gene>
<sequence length="650" mass="72560">MFSSLNSHQALLPRSFDALSTYQPPRDQSAPQVTMKNPDRCDVCSCVYVHVDKGPPCSICANGSHIAHLHLPTDKPDKYTRWECLVANCTVKDELKFFEKHMEKDHFYCRKCHAAFKDWETLVKHRISSPLHYACNFCGIEFKSIHGIKRHVQLDHPPKQNLKCIGCGDMFDRAASMVNHLEQGHCAVITPQEFAGHMQQKMIIDSVLRDKPSVLPGPNHILAAVDLDEGGGVCLLQGHNILEADEASGHPKIASLQPEKKPTCNSTRSQYPSLQSSTGTSGLDSFSGMSISSSAALSSKAASSTVSTIDDDDGSQKPWGSQTGASKTLFPESRPTPVDHDWLEGKRQADIGYARQNGSNLFKDRYWDPSSERFKAEAFFNAVMEFYECPFNPCNHKSYLPSDLVHHIQTSHRAIEYRCPCCFKWFKTAAALMGHAEAAGTRCRISKTENYREAVNQFSAGFIQANEGKHPDIPVQKVVGYSLDKDDELVPTSTESIRHNVWTYESSKPSDWESGQEQRKVEYERSQLTDPFGYNQRYAHINTATHFEGGRPSLPSMMHHGSLFPERDIMGGSSSKYSDGLRTQQEALQGYTLLDPQKLKQQKKRNAWSKFAAGIESVDKYNELISGSDGGSIKVDGFDSEDEGEATETE</sequence>
<dbReference type="GO" id="GO:0043565">
    <property type="term" value="F:sequence-specific DNA binding"/>
    <property type="evidence" value="ECO:0007669"/>
    <property type="project" value="TreeGrafter"/>
</dbReference>
<evidence type="ECO:0000256" key="6">
    <source>
        <dbReference type="SAM" id="MobiDB-lite"/>
    </source>
</evidence>
<dbReference type="GO" id="GO:0000981">
    <property type="term" value="F:DNA-binding transcription factor activity, RNA polymerase II-specific"/>
    <property type="evidence" value="ECO:0007669"/>
    <property type="project" value="TreeGrafter"/>
</dbReference>
<dbReference type="PROSITE" id="PS50157">
    <property type="entry name" value="ZINC_FINGER_C2H2_2"/>
    <property type="match status" value="1"/>
</dbReference>
<dbReference type="Proteomes" id="UP000799437">
    <property type="component" value="Unassembled WGS sequence"/>
</dbReference>
<dbReference type="SMART" id="SM00355">
    <property type="entry name" value="ZnF_C2H2"/>
    <property type="match status" value="6"/>
</dbReference>
<keyword evidence="4" id="KW-0862">Zinc</keyword>
<feature type="region of interest" description="Disordered" evidence="6">
    <location>
        <begin position="253"/>
        <end position="282"/>
    </location>
</feature>
<dbReference type="PROSITE" id="PS00028">
    <property type="entry name" value="ZINC_FINGER_C2H2_1"/>
    <property type="match status" value="2"/>
</dbReference>
<protein>
    <recommendedName>
        <fullName evidence="7">C2H2-type domain-containing protein</fullName>
    </recommendedName>
</protein>
<evidence type="ECO:0000313" key="8">
    <source>
        <dbReference type="EMBL" id="KAF2758866.1"/>
    </source>
</evidence>
<feature type="region of interest" description="Disordered" evidence="6">
    <location>
        <begin position="626"/>
        <end position="650"/>
    </location>
</feature>
<accession>A0A6A6WAL0</accession>
<dbReference type="InterPro" id="IPR013087">
    <property type="entry name" value="Znf_C2H2_type"/>
</dbReference>
<evidence type="ECO:0000256" key="2">
    <source>
        <dbReference type="ARBA" id="ARBA00022737"/>
    </source>
</evidence>
<evidence type="ECO:0000256" key="5">
    <source>
        <dbReference type="PROSITE-ProRule" id="PRU00042"/>
    </source>
</evidence>
<keyword evidence="3 5" id="KW-0863">Zinc-finger</keyword>
<evidence type="ECO:0000313" key="9">
    <source>
        <dbReference type="Proteomes" id="UP000799437"/>
    </source>
</evidence>
<feature type="domain" description="C2H2-type" evidence="7">
    <location>
        <begin position="133"/>
        <end position="161"/>
    </location>
</feature>
<evidence type="ECO:0000256" key="1">
    <source>
        <dbReference type="ARBA" id="ARBA00022723"/>
    </source>
</evidence>
<name>A0A6A6WAL0_9PEZI</name>
<evidence type="ECO:0000259" key="7">
    <source>
        <dbReference type="PROSITE" id="PS50157"/>
    </source>
</evidence>
<proteinExistence type="predicted"/>
<evidence type="ECO:0000256" key="4">
    <source>
        <dbReference type="ARBA" id="ARBA00022833"/>
    </source>
</evidence>
<dbReference type="Gene3D" id="3.30.160.60">
    <property type="entry name" value="Classic Zinc Finger"/>
    <property type="match status" value="1"/>
</dbReference>
<reference evidence="8" key="1">
    <citation type="journal article" date="2020" name="Stud. Mycol.">
        <title>101 Dothideomycetes genomes: a test case for predicting lifestyles and emergence of pathogens.</title>
        <authorList>
            <person name="Haridas S."/>
            <person name="Albert R."/>
            <person name="Binder M."/>
            <person name="Bloem J."/>
            <person name="Labutti K."/>
            <person name="Salamov A."/>
            <person name="Andreopoulos B."/>
            <person name="Baker S."/>
            <person name="Barry K."/>
            <person name="Bills G."/>
            <person name="Bluhm B."/>
            <person name="Cannon C."/>
            <person name="Castanera R."/>
            <person name="Culley D."/>
            <person name="Daum C."/>
            <person name="Ezra D."/>
            <person name="Gonzalez J."/>
            <person name="Henrissat B."/>
            <person name="Kuo A."/>
            <person name="Liang C."/>
            <person name="Lipzen A."/>
            <person name="Lutzoni F."/>
            <person name="Magnuson J."/>
            <person name="Mondo S."/>
            <person name="Nolan M."/>
            <person name="Ohm R."/>
            <person name="Pangilinan J."/>
            <person name="Park H.-J."/>
            <person name="Ramirez L."/>
            <person name="Alfaro M."/>
            <person name="Sun H."/>
            <person name="Tritt A."/>
            <person name="Yoshinaga Y."/>
            <person name="Zwiers L.-H."/>
            <person name="Turgeon B."/>
            <person name="Goodwin S."/>
            <person name="Spatafora J."/>
            <person name="Crous P."/>
            <person name="Grigoriev I."/>
        </authorList>
    </citation>
    <scope>NUCLEOTIDE SEQUENCE</scope>
    <source>
        <strain evidence="8">CBS 121739</strain>
    </source>
</reference>
<organism evidence="8 9">
    <name type="scientific">Pseudovirgaria hyperparasitica</name>
    <dbReference type="NCBI Taxonomy" id="470096"/>
    <lineage>
        <taxon>Eukaryota</taxon>
        <taxon>Fungi</taxon>
        <taxon>Dikarya</taxon>
        <taxon>Ascomycota</taxon>
        <taxon>Pezizomycotina</taxon>
        <taxon>Dothideomycetes</taxon>
        <taxon>Dothideomycetes incertae sedis</taxon>
        <taxon>Acrospermales</taxon>
        <taxon>Acrospermaceae</taxon>
        <taxon>Pseudovirgaria</taxon>
    </lineage>
</organism>
<dbReference type="AlphaFoldDB" id="A0A6A6WAL0"/>
<keyword evidence="2" id="KW-0677">Repeat</keyword>
<dbReference type="GeneID" id="54490428"/>